<reference evidence="2" key="1">
    <citation type="submission" date="2014-09" db="EMBL/GenBank/DDBJ databases">
        <authorList>
            <person name="Magalhaes I.L.F."/>
            <person name="Oliveira U."/>
            <person name="Santos F.R."/>
            <person name="Vidigal T.H.D.A."/>
            <person name="Brescovit A.D."/>
            <person name="Santos A.J."/>
        </authorList>
    </citation>
    <scope>NUCLEOTIDE SEQUENCE</scope>
    <source>
        <tissue evidence="2">Shoot tissue taken approximately 20 cm above the soil surface</tissue>
    </source>
</reference>
<accession>A0A0A9HCB9</accession>
<protein>
    <submittedName>
        <fullName evidence="2">Uncharacterized protein</fullName>
    </submittedName>
</protein>
<dbReference type="EMBL" id="GBRH01163494">
    <property type="protein sequence ID" value="JAE34402.1"/>
    <property type="molecule type" value="Transcribed_RNA"/>
</dbReference>
<proteinExistence type="predicted"/>
<feature type="region of interest" description="Disordered" evidence="1">
    <location>
        <begin position="1"/>
        <end position="24"/>
    </location>
</feature>
<dbReference type="AlphaFoldDB" id="A0A0A9HCB9"/>
<organism evidence="2">
    <name type="scientific">Arundo donax</name>
    <name type="common">Giant reed</name>
    <name type="synonym">Donax arundinaceus</name>
    <dbReference type="NCBI Taxonomy" id="35708"/>
    <lineage>
        <taxon>Eukaryota</taxon>
        <taxon>Viridiplantae</taxon>
        <taxon>Streptophyta</taxon>
        <taxon>Embryophyta</taxon>
        <taxon>Tracheophyta</taxon>
        <taxon>Spermatophyta</taxon>
        <taxon>Magnoliopsida</taxon>
        <taxon>Liliopsida</taxon>
        <taxon>Poales</taxon>
        <taxon>Poaceae</taxon>
        <taxon>PACMAD clade</taxon>
        <taxon>Arundinoideae</taxon>
        <taxon>Arundineae</taxon>
        <taxon>Arundo</taxon>
    </lineage>
</organism>
<reference evidence="2" key="2">
    <citation type="journal article" date="2015" name="Data Brief">
        <title>Shoot transcriptome of the giant reed, Arundo donax.</title>
        <authorList>
            <person name="Barrero R.A."/>
            <person name="Guerrero F.D."/>
            <person name="Moolhuijzen P."/>
            <person name="Goolsby J.A."/>
            <person name="Tidwell J."/>
            <person name="Bellgard S.E."/>
            <person name="Bellgard M.I."/>
        </authorList>
    </citation>
    <scope>NUCLEOTIDE SEQUENCE</scope>
    <source>
        <tissue evidence="2">Shoot tissue taken approximately 20 cm above the soil surface</tissue>
    </source>
</reference>
<sequence>MTNDQPSAPASRRRRRLGGDYQTD</sequence>
<evidence type="ECO:0000256" key="1">
    <source>
        <dbReference type="SAM" id="MobiDB-lite"/>
    </source>
</evidence>
<evidence type="ECO:0000313" key="2">
    <source>
        <dbReference type="EMBL" id="JAE34402.1"/>
    </source>
</evidence>
<name>A0A0A9HCB9_ARUDO</name>
<feature type="compositionally biased region" description="Low complexity" evidence="1">
    <location>
        <begin position="1"/>
        <end position="10"/>
    </location>
</feature>